<evidence type="ECO:0000313" key="2">
    <source>
        <dbReference type="EMBL" id="GAD66946.1"/>
    </source>
</evidence>
<feature type="transmembrane region" description="Helical" evidence="1">
    <location>
        <begin position="38"/>
        <end position="57"/>
    </location>
</feature>
<name>U2ZGY6_VIBPR</name>
<keyword evidence="1" id="KW-0472">Membrane</keyword>
<keyword evidence="3" id="KW-1185">Reference proteome</keyword>
<accession>U2ZGY6</accession>
<dbReference type="AlphaFoldDB" id="U2ZGY6"/>
<feature type="transmembrane region" description="Helical" evidence="1">
    <location>
        <begin position="6"/>
        <end position="26"/>
    </location>
</feature>
<sequence>MFVVYLSLVSLIAFPVFFVTIIVGLVKKNKKTKILGGIGCVASLLFFVASISLQVVYSESIKEAVIETQQQDLQRFVDSYRQSKQSAD</sequence>
<evidence type="ECO:0000256" key="1">
    <source>
        <dbReference type="SAM" id="Phobius"/>
    </source>
</evidence>
<dbReference type="EMBL" id="BATJ01000005">
    <property type="protein sequence ID" value="GAD66946.1"/>
    <property type="molecule type" value="Genomic_DNA"/>
</dbReference>
<gene>
    <name evidence="2" type="ORF">VPR01S_05_02410</name>
</gene>
<dbReference type="Proteomes" id="UP000016570">
    <property type="component" value="Unassembled WGS sequence"/>
</dbReference>
<proteinExistence type="predicted"/>
<protein>
    <submittedName>
        <fullName evidence="2">Uncharacterized protein</fullName>
    </submittedName>
</protein>
<keyword evidence="1" id="KW-1133">Transmembrane helix</keyword>
<organism evidence="2 3">
    <name type="scientific">Vibrio proteolyticus NBRC 13287</name>
    <dbReference type="NCBI Taxonomy" id="1219065"/>
    <lineage>
        <taxon>Bacteria</taxon>
        <taxon>Pseudomonadati</taxon>
        <taxon>Pseudomonadota</taxon>
        <taxon>Gammaproteobacteria</taxon>
        <taxon>Vibrionales</taxon>
        <taxon>Vibrionaceae</taxon>
        <taxon>Vibrio</taxon>
    </lineage>
</organism>
<dbReference type="RefSeq" id="WP_021704924.1">
    <property type="nucleotide sequence ID" value="NZ_BATJ01000005.1"/>
</dbReference>
<comment type="caution">
    <text evidence="2">The sequence shown here is derived from an EMBL/GenBank/DDBJ whole genome shotgun (WGS) entry which is preliminary data.</text>
</comment>
<dbReference type="STRING" id="1219065.VPR01S_05_02410"/>
<reference evidence="2 3" key="1">
    <citation type="submission" date="2013-09" db="EMBL/GenBank/DDBJ databases">
        <title>Whole genome shotgun sequence of Vibrio proteolyticus NBRC 13287.</title>
        <authorList>
            <person name="Isaki S."/>
            <person name="Hosoyama A."/>
            <person name="Numata M."/>
            <person name="Hashimoto M."/>
            <person name="Hosoyama Y."/>
            <person name="Tsuchikane K."/>
            <person name="Noguchi M."/>
            <person name="Hirakata S."/>
            <person name="Ichikawa N."/>
            <person name="Ohji S."/>
            <person name="Yamazoe A."/>
            <person name="Fujita N."/>
        </authorList>
    </citation>
    <scope>NUCLEOTIDE SEQUENCE [LARGE SCALE GENOMIC DNA]</scope>
    <source>
        <strain evidence="2 3">NBRC 13287</strain>
    </source>
</reference>
<keyword evidence="1" id="KW-0812">Transmembrane</keyword>
<evidence type="ECO:0000313" key="3">
    <source>
        <dbReference type="Proteomes" id="UP000016570"/>
    </source>
</evidence>